<evidence type="ECO:0000256" key="1">
    <source>
        <dbReference type="ARBA" id="ARBA00022741"/>
    </source>
</evidence>
<keyword evidence="4 6" id="KW-0067">ATP-binding</keyword>
<dbReference type="AlphaFoldDB" id="A0A843UIK5"/>
<dbReference type="GO" id="GO:0003724">
    <property type="term" value="F:RNA helicase activity"/>
    <property type="evidence" value="ECO:0007669"/>
    <property type="project" value="UniProtKB-EC"/>
</dbReference>
<keyword evidence="5 6" id="KW-0694">RNA-binding</keyword>
<evidence type="ECO:0000256" key="5">
    <source>
        <dbReference type="ARBA" id="ARBA00022884"/>
    </source>
</evidence>
<dbReference type="EMBL" id="NMUH01000690">
    <property type="protein sequence ID" value="MQL83358.1"/>
    <property type="molecule type" value="Genomic_DNA"/>
</dbReference>
<dbReference type="SMART" id="SM00490">
    <property type="entry name" value="HELICc"/>
    <property type="match status" value="1"/>
</dbReference>
<evidence type="ECO:0000313" key="10">
    <source>
        <dbReference type="EMBL" id="MQL83358.1"/>
    </source>
</evidence>
<evidence type="ECO:0000256" key="2">
    <source>
        <dbReference type="ARBA" id="ARBA00022801"/>
    </source>
</evidence>
<feature type="compositionally biased region" description="Basic residues" evidence="7">
    <location>
        <begin position="49"/>
        <end position="61"/>
    </location>
</feature>
<dbReference type="Pfam" id="PF00271">
    <property type="entry name" value="Helicase_C"/>
    <property type="match status" value="1"/>
</dbReference>
<feature type="region of interest" description="Disordered" evidence="7">
    <location>
        <begin position="578"/>
        <end position="642"/>
    </location>
</feature>
<feature type="compositionally biased region" description="Acidic residues" evidence="7">
    <location>
        <begin position="614"/>
        <end position="625"/>
    </location>
</feature>
<sequence>KTAHSPPLSTAPIGAPPKQKNEKRTRERKTHTAMAKEKPRGGAGEPAKKWNKGSRVHRKQQRLSEEQEIELLESWIEAMKPDRGTNPLSFPEPPRGAAAGRSPDGGFTPYVGCKLFEQLPLSSRTRDGLRPKYVKMSDIQRASLPHSLCGRDVLGAAKTGSGKTLAFIIPVIEKLFRLRWGVYDGVGSIIISPTKELAGQLFQELQTLGKNHNLSAGLLIGGRKDVDTEKERVNSMNILVCTPGRLLQHMDETPYFDCSQLQVLVLDEADRILDAGFRKELDAIVSQLPKKRQTLLFSATQTKSVKDLARLSLKDPEYISVHAECETATPEHLNQVAMEVPLEQKLNMLWSFIKAHLNSKMLVFLSSCKQVKFAYEVFRKLRPGIPLLCLHGRMKQDVRMAIYAQFCEKRSCLFSTDVASRGLDFPAVDWVIQVDCPEDIAAYIHRVGRTARFTSKGKAVLFLSPSEKEMITKLQNAEPKIPIQWRKLVASFCFFFSQANLQRLQSITDSLASLLVKYPNLQALARRAFITYLKSIHIQRDKEVFDVSKLPIEEFSLSLGLPLTPVIRFHQKQKGKVTYENASNNQDNGQEDELLTASRKSLPMPTSIRIKDEAELDKEPEDDDILSQKDDPKDGREDHPAALPSRVLKKKKLKINVHRPIGTRVVFDEEGNSLPPLAALAETNGGDGMFHFDKDEVENRFKKLKEEMKRRDKEDKLLHKQRLRERRTKEKMKIKRWREEQESGDEDQVSGSDGEAHPGDNKRQKVYFESDSDEGGKKPKEGSDFTAGMSVTELEDLALRMLGHA</sequence>
<feature type="compositionally biased region" description="Basic and acidic residues" evidence="7">
    <location>
        <begin position="707"/>
        <end position="718"/>
    </location>
</feature>
<evidence type="ECO:0000256" key="4">
    <source>
        <dbReference type="ARBA" id="ARBA00022840"/>
    </source>
</evidence>
<dbReference type="PROSITE" id="PS00039">
    <property type="entry name" value="DEAD_ATP_HELICASE"/>
    <property type="match status" value="1"/>
</dbReference>
<reference evidence="10" key="1">
    <citation type="submission" date="2017-07" db="EMBL/GenBank/DDBJ databases">
        <title>Taro Niue Genome Assembly and Annotation.</title>
        <authorList>
            <person name="Atibalentja N."/>
            <person name="Keating K."/>
            <person name="Fields C.J."/>
        </authorList>
    </citation>
    <scope>NUCLEOTIDE SEQUENCE</scope>
    <source>
        <strain evidence="10">Niue_2</strain>
        <tissue evidence="10">Leaf</tissue>
    </source>
</reference>
<dbReference type="InterPro" id="IPR000629">
    <property type="entry name" value="RNA-helicase_DEAD-box_CS"/>
</dbReference>
<dbReference type="GO" id="GO:0003723">
    <property type="term" value="F:RNA binding"/>
    <property type="evidence" value="ECO:0007669"/>
    <property type="project" value="UniProtKB-UniRule"/>
</dbReference>
<protein>
    <recommendedName>
        <fullName evidence="6">ATP-dependent RNA helicase</fullName>
        <ecNumber evidence="6">3.6.4.13</ecNumber>
    </recommendedName>
</protein>
<name>A0A843UIK5_COLES</name>
<evidence type="ECO:0000256" key="6">
    <source>
        <dbReference type="RuleBase" id="RU365068"/>
    </source>
</evidence>
<feature type="compositionally biased region" description="Basic and acidic residues" evidence="7">
    <location>
        <begin position="754"/>
        <end position="783"/>
    </location>
</feature>
<dbReference type="InterPro" id="IPR025313">
    <property type="entry name" value="SPB4-like_CTE"/>
</dbReference>
<dbReference type="InterPro" id="IPR011545">
    <property type="entry name" value="DEAD/DEAH_box_helicase_dom"/>
</dbReference>
<dbReference type="PANTHER" id="PTHR24031">
    <property type="entry name" value="RNA HELICASE"/>
    <property type="match status" value="1"/>
</dbReference>
<dbReference type="InterPro" id="IPR014001">
    <property type="entry name" value="Helicase_ATP-bd"/>
</dbReference>
<keyword evidence="3 6" id="KW-0347">Helicase</keyword>
<dbReference type="SMART" id="SM01178">
    <property type="entry name" value="DUF4217"/>
    <property type="match status" value="1"/>
</dbReference>
<comment type="caution">
    <text evidence="10">The sequence shown here is derived from an EMBL/GenBank/DDBJ whole genome shotgun (WGS) entry which is preliminary data.</text>
</comment>
<dbReference type="CDD" id="cd17941">
    <property type="entry name" value="DEADc_DDX10"/>
    <property type="match status" value="1"/>
</dbReference>
<feature type="non-terminal residue" evidence="10">
    <location>
        <position position="1"/>
    </location>
</feature>
<proteinExistence type="inferred from homology"/>
<dbReference type="Pfam" id="PF00270">
    <property type="entry name" value="DEAD"/>
    <property type="match status" value="1"/>
</dbReference>
<gene>
    <name evidence="10" type="ORF">Taro_015822</name>
</gene>
<dbReference type="GO" id="GO:0005524">
    <property type="term" value="F:ATP binding"/>
    <property type="evidence" value="ECO:0007669"/>
    <property type="project" value="UniProtKB-UniRule"/>
</dbReference>
<dbReference type="Proteomes" id="UP000652761">
    <property type="component" value="Unassembled WGS sequence"/>
</dbReference>
<dbReference type="CDD" id="cd18787">
    <property type="entry name" value="SF2_C_DEAD"/>
    <property type="match status" value="1"/>
</dbReference>
<feature type="region of interest" description="Disordered" evidence="7">
    <location>
        <begin position="1"/>
        <end position="65"/>
    </location>
</feature>
<dbReference type="PROSITE" id="PS51192">
    <property type="entry name" value="HELICASE_ATP_BIND_1"/>
    <property type="match status" value="1"/>
</dbReference>
<keyword evidence="11" id="KW-1185">Reference proteome</keyword>
<feature type="domain" description="Helicase ATP-binding" evidence="8">
    <location>
        <begin position="144"/>
        <end position="319"/>
    </location>
</feature>
<dbReference type="OrthoDB" id="10259640at2759"/>
<comment type="similarity">
    <text evidence="6">Belongs to the DEAD box helicase family.</text>
</comment>
<evidence type="ECO:0000259" key="8">
    <source>
        <dbReference type="PROSITE" id="PS51192"/>
    </source>
</evidence>
<comment type="domain">
    <text evidence="6">The Q motif is unique to and characteristic of the DEAD box family of RNA helicases and controls ATP binding and hydrolysis.</text>
</comment>
<dbReference type="SMART" id="SM00487">
    <property type="entry name" value="DEXDc"/>
    <property type="match status" value="1"/>
</dbReference>
<dbReference type="Gene3D" id="3.40.50.300">
    <property type="entry name" value="P-loop containing nucleotide triphosphate hydrolases"/>
    <property type="match status" value="2"/>
</dbReference>
<feature type="domain" description="Helicase C-terminal" evidence="9">
    <location>
        <begin position="341"/>
        <end position="502"/>
    </location>
</feature>
<feature type="region of interest" description="Disordered" evidence="7">
    <location>
        <begin position="707"/>
        <end position="790"/>
    </location>
</feature>
<keyword evidence="1 6" id="KW-0547">Nucleotide-binding</keyword>
<dbReference type="GO" id="GO:0016787">
    <property type="term" value="F:hydrolase activity"/>
    <property type="evidence" value="ECO:0007669"/>
    <property type="project" value="UniProtKB-KW"/>
</dbReference>
<organism evidence="10 11">
    <name type="scientific">Colocasia esculenta</name>
    <name type="common">Wild taro</name>
    <name type="synonym">Arum esculentum</name>
    <dbReference type="NCBI Taxonomy" id="4460"/>
    <lineage>
        <taxon>Eukaryota</taxon>
        <taxon>Viridiplantae</taxon>
        <taxon>Streptophyta</taxon>
        <taxon>Embryophyta</taxon>
        <taxon>Tracheophyta</taxon>
        <taxon>Spermatophyta</taxon>
        <taxon>Magnoliopsida</taxon>
        <taxon>Liliopsida</taxon>
        <taxon>Araceae</taxon>
        <taxon>Aroideae</taxon>
        <taxon>Colocasieae</taxon>
        <taxon>Colocasia</taxon>
    </lineage>
</organism>
<feature type="compositionally biased region" description="Basic residues" evidence="7">
    <location>
        <begin position="719"/>
        <end position="736"/>
    </location>
</feature>
<dbReference type="SUPFAM" id="SSF52540">
    <property type="entry name" value="P-loop containing nucleoside triphosphate hydrolases"/>
    <property type="match status" value="1"/>
</dbReference>
<evidence type="ECO:0000313" key="11">
    <source>
        <dbReference type="Proteomes" id="UP000652761"/>
    </source>
</evidence>
<accession>A0A843UIK5</accession>
<evidence type="ECO:0000256" key="7">
    <source>
        <dbReference type="SAM" id="MobiDB-lite"/>
    </source>
</evidence>
<evidence type="ECO:0000256" key="3">
    <source>
        <dbReference type="ARBA" id="ARBA00022806"/>
    </source>
</evidence>
<dbReference type="InterPro" id="IPR001650">
    <property type="entry name" value="Helicase_C-like"/>
</dbReference>
<dbReference type="Pfam" id="PF13959">
    <property type="entry name" value="CTE_SPB4"/>
    <property type="match status" value="1"/>
</dbReference>
<comment type="catalytic activity">
    <reaction evidence="6">
        <text>ATP + H2O = ADP + phosphate + H(+)</text>
        <dbReference type="Rhea" id="RHEA:13065"/>
        <dbReference type="ChEBI" id="CHEBI:15377"/>
        <dbReference type="ChEBI" id="CHEBI:15378"/>
        <dbReference type="ChEBI" id="CHEBI:30616"/>
        <dbReference type="ChEBI" id="CHEBI:43474"/>
        <dbReference type="ChEBI" id="CHEBI:456216"/>
        <dbReference type="EC" id="3.6.4.13"/>
    </reaction>
</comment>
<comment type="function">
    <text evidence="6">RNA helicase.</text>
</comment>
<feature type="compositionally biased region" description="Basic and acidic residues" evidence="7">
    <location>
        <begin position="626"/>
        <end position="640"/>
    </location>
</feature>
<keyword evidence="2 6" id="KW-0378">Hydrolase</keyword>
<dbReference type="EC" id="3.6.4.13" evidence="6"/>
<dbReference type="PROSITE" id="PS51194">
    <property type="entry name" value="HELICASE_CTER"/>
    <property type="match status" value="1"/>
</dbReference>
<dbReference type="InterPro" id="IPR027417">
    <property type="entry name" value="P-loop_NTPase"/>
</dbReference>
<evidence type="ECO:0000259" key="9">
    <source>
        <dbReference type="PROSITE" id="PS51194"/>
    </source>
</evidence>